<sequence length="107" mass="11588">MANVHRYKPVPPPVPPSAPPAVPVPPAPPAANFPRVPTAGIVLPKVLVEVNGNLLDGSSVSDKESVSSYNPRKRKFYFEEPACSTMPAKKRSKRTVSFLLFLYGCIT</sequence>
<comment type="caution">
    <text evidence="2">The sequence shown here is derived from an EMBL/GenBank/DDBJ whole genome shotgun (WGS) entry which is preliminary data.</text>
</comment>
<dbReference type="EMBL" id="JBBPBN010000004">
    <property type="protein sequence ID" value="KAK9041423.1"/>
    <property type="molecule type" value="Genomic_DNA"/>
</dbReference>
<protein>
    <submittedName>
        <fullName evidence="2">Uncharacterized protein</fullName>
    </submittedName>
</protein>
<keyword evidence="3" id="KW-1185">Reference proteome</keyword>
<name>A0ABR2TW58_9ROSI</name>
<accession>A0ABR2TW58</accession>
<feature type="compositionally biased region" description="Pro residues" evidence="1">
    <location>
        <begin position="9"/>
        <end position="29"/>
    </location>
</feature>
<reference evidence="2 3" key="1">
    <citation type="journal article" date="2024" name="G3 (Bethesda)">
        <title>Genome assembly of Hibiscus sabdariffa L. provides insights into metabolisms of medicinal natural products.</title>
        <authorList>
            <person name="Kim T."/>
        </authorList>
    </citation>
    <scope>NUCLEOTIDE SEQUENCE [LARGE SCALE GENOMIC DNA]</scope>
    <source>
        <strain evidence="2">TK-2024</strain>
        <tissue evidence="2">Old leaves</tissue>
    </source>
</reference>
<feature type="region of interest" description="Disordered" evidence="1">
    <location>
        <begin position="1"/>
        <end position="29"/>
    </location>
</feature>
<proteinExistence type="predicted"/>
<gene>
    <name evidence="2" type="ORF">V6N11_016525</name>
</gene>
<evidence type="ECO:0000313" key="3">
    <source>
        <dbReference type="Proteomes" id="UP001396334"/>
    </source>
</evidence>
<organism evidence="2 3">
    <name type="scientific">Hibiscus sabdariffa</name>
    <name type="common">roselle</name>
    <dbReference type="NCBI Taxonomy" id="183260"/>
    <lineage>
        <taxon>Eukaryota</taxon>
        <taxon>Viridiplantae</taxon>
        <taxon>Streptophyta</taxon>
        <taxon>Embryophyta</taxon>
        <taxon>Tracheophyta</taxon>
        <taxon>Spermatophyta</taxon>
        <taxon>Magnoliopsida</taxon>
        <taxon>eudicotyledons</taxon>
        <taxon>Gunneridae</taxon>
        <taxon>Pentapetalae</taxon>
        <taxon>rosids</taxon>
        <taxon>malvids</taxon>
        <taxon>Malvales</taxon>
        <taxon>Malvaceae</taxon>
        <taxon>Malvoideae</taxon>
        <taxon>Hibiscus</taxon>
    </lineage>
</organism>
<dbReference type="Proteomes" id="UP001396334">
    <property type="component" value="Unassembled WGS sequence"/>
</dbReference>
<evidence type="ECO:0000256" key="1">
    <source>
        <dbReference type="SAM" id="MobiDB-lite"/>
    </source>
</evidence>
<evidence type="ECO:0000313" key="2">
    <source>
        <dbReference type="EMBL" id="KAK9041423.1"/>
    </source>
</evidence>